<evidence type="ECO:0000256" key="1">
    <source>
        <dbReference type="ARBA" id="ARBA00004141"/>
    </source>
</evidence>
<dbReference type="EMBL" id="JAHRHJ020003813">
    <property type="protein sequence ID" value="KAH9289600.1"/>
    <property type="molecule type" value="Genomic_DNA"/>
</dbReference>
<feature type="domain" description="PGG" evidence="9">
    <location>
        <begin position="346"/>
        <end position="451"/>
    </location>
</feature>
<dbReference type="GO" id="GO:0005886">
    <property type="term" value="C:plasma membrane"/>
    <property type="evidence" value="ECO:0007669"/>
    <property type="project" value="TreeGrafter"/>
</dbReference>
<dbReference type="Pfam" id="PF13962">
    <property type="entry name" value="PGG"/>
    <property type="match status" value="1"/>
</dbReference>
<evidence type="ECO:0000256" key="6">
    <source>
        <dbReference type="ARBA" id="ARBA00023136"/>
    </source>
</evidence>
<keyword evidence="3" id="KW-0677">Repeat</keyword>
<evidence type="ECO:0000256" key="5">
    <source>
        <dbReference type="ARBA" id="ARBA00023043"/>
    </source>
</evidence>
<feature type="non-terminal residue" evidence="10">
    <location>
        <position position="476"/>
    </location>
</feature>
<comment type="caution">
    <text evidence="10">The sequence shown here is derived from an EMBL/GenBank/DDBJ whole genome shotgun (WGS) entry which is preliminary data.</text>
</comment>
<feature type="transmembrane region" description="Helical" evidence="8">
    <location>
        <begin position="458"/>
        <end position="475"/>
    </location>
</feature>
<dbReference type="PROSITE" id="PS50297">
    <property type="entry name" value="ANK_REP_REGION"/>
    <property type="match status" value="1"/>
</dbReference>
<evidence type="ECO:0000256" key="8">
    <source>
        <dbReference type="SAM" id="Phobius"/>
    </source>
</evidence>
<feature type="repeat" description="ANK" evidence="7">
    <location>
        <begin position="140"/>
        <end position="162"/>
    </location>
</feature>
<evidence type="ECO:0000259" key="9">
    <source>
        <dbReference type="Pfam" id="PF13962"/>
    </source>
</evidence>
<dbReference type="InterPro" id="IPR026961">
    <property type="entry name" value="PGG_dom"/>
</dbReference>
<feature type="transmembrane region" description="Helical" evidence="8">
    <location>
        <begin position="350"/>
        <end position="369"/>
    </location>
</feature>
<proteinExistence type="predicted"/>
<evidence type="ECO:0000256" key="2">
    <source>
        <dbReference type="ARBA" id="ARBA00022692"/>
    </source>
</evidence>
<keyword evidence="4 8" id="KW-1133">Transmembrane helix</keyword>
<dbReference type="InterPro" id="IPR002110">
    <property type="entry name" value="Ankyrin_rpt"/>
</dbReference>
<comment type="subcellular location">
    <subcellularLocation>
        <location evidence="1">Membrane</location>
        <topology evidence="1">Multi-pass membrane protein</topology>
    </subcellularLocation>
</comment>
<dbReference type="Gene3D" id="1.25.40.20">
    <property type="entry name" value="Ankyrin repeat-containing domain"/>
    <property type="match status" value="3"/>
</dbReference>
<sequence length="476" mass="52414">MNRRLYEAAKSGNVKELDEFWMTDIFDEVTPAGNTVFHIAAYHGSLHFLQKLVQLANEYPENGIMLLKAKNMEGNNALHEGAMAGNDKIVNFLLDECPYLVSEMNGVGETALFRAAEGGHVKIVEMLCPLTLMKYNKRFDGQTPLHLAISKLRIGVIQKLLEIRPVLARQTDNLCRTPLHVAALIPFFEVKPRKIPKIGEMLIKEDILCCYKVDQNRQSALHIAAKVGNATLVKEILYHSSDCLEMVDKDGRSALHLAVQNAAQIFDIVGGDDLKTIITSVMSKRLINWVDNNGKTALDMAIDCKNEDPQLYMSVINYLLKCGGNRNMLEAGTTESSPTSNGKSKWKTEFISVSAVLIATVAFAAAFTLPGGIDSQAGDPPTPVLIGTFLFKMFVIFDSLAFCYSIASAFLLTYALFGNQAEDPRITGISLTALWIALVSLSLTFGSAIHLVVAPNCLWLAVLVWVMVCILPICIR</sequence>
<dbReference type="InterPro" id="IPR036770">
    <property type="entry name" value="Ankyrin_rpt-contain_sf"/>
</dbReference>
<dbReference type="PANTHER" id="PTHR24186">
    <property type="entry name" value="PROTEIN PHOSPHATASE 1 REGULATORY SUBUNIT"/>
    <property type="match status" value="1"/>
</dbReference>
<keyword evidence="11" id="KW-1185">Reference proteome</keyword>
<gene>
    <name evidence="10" type="ORF">KI387_033717</name>
</gene>
<evidence type="ECO:0000256" key="4">
    <source>
        <dbReference type="ARBA" id="ARBA00022989"/>
    </source>
</evidence>
<accession>A0AA38F5J7</accession>
<dbReference type="Pfam" id="PF12796">
    <property type="entry name" value="Ank_2"/>
    <property type="match status" value="3"/>
</dbReference>
<dbReference type="OMA" id="ICHRWIL"/>
<keyword evidence="5 7" id="KW-0040">ANK repeat</keyword>
<name>A0AA38F5J7_TAXCH</name>
<dbReference type="SUPFAM" id="SSF48403">
    <property type="entry name" value="Ankyrin repeat"/>
    <property type="match status" value="1"/>
</dbReference>
<feature type="transmembrane region" description="Helical" evidence="8">
    <location>
        <begin position="389"/>
        <end position="417"/>
    </location>
</feature>
<evidence type="ECO:0000313" key="11">
    <source>
        <dbReference type="Proteomes" id="UP000824469"/>
    </source>
</evidence>
<dbReference type="SMART" id="SM00248">
    <property type="entry name" value="ANK"/>
    <property type="match status" value="7"/>
</dbReference>
<dbReference type="PROSITE" id="PS50088">
    <property type="entry name" value="ANK_REPEAT"/>
    <property type="match status" value="1"/>
</dbReference>
<evidence type="ECO:0000313" key="10">
    <source>
        <dbReference type="EMBL" id="KAH9289600.1"/>
    </source>
</evidence>
<dbReference type="Proteomes" id="UP000824469">
    <property type="component" value="Unassembled WGS sequence"/>
</dbReference>
<keyword evidence="6 8" id="KW-0472">Membrane</keyword>
<dbReference type="PANTHER" id="PTHR24186:SF50">
    <property type="entry name" value="ANKYRIN REPEAT-CONTAINING PROTEIN ITN1-LIKE ISOFORM X1"/>
    <property type="match status" value="1"/>
</dbReference>
<evidence type="ECO:0000256" key="3">
    <source>
        <dbReference type="ARBA" id="ARBA00022737"/>
    </source>
</evidence>
<dbReference type="AlphaFoldDB" id="A0AA38F5J7"/>
<keyword evidence="2 8" id="KW-0812">Transmembrane</keyword>
<evidence type="ECO:0000256" key="7">
    <source>
        <dbReference type="PROSITE-ProRule" id="PRU00023"/>
    </source>
</evidence>
<feature type="transmembrane region" description="Helical" evidence="8">
    <location>
        <begin position="429"/>
        <end position="452"/>
    </location>
</feature>
<reference evidence="10 11" key="1">
    <citation type="journal article" date="2021" name="Nat. Plants">
        <title>The Taxus genome provides insights into paclitaxel biosynthesis.</title>
        <authorList>
            <person name="Xiong X."/>
            <person name="Gou J."/>
            <person name="Liao Q."/>
            <person name="Li Y."/>
            <person name="Zhou Q."/>
            <person name="Bi G."/>
            <person name="Li C."/>
            <person name="Du R."/>
            <person name="Wang X."/>
            <person name="Sun T."/>
            <person name="Guo L."/>
            <person name="Liang H."/>
            <person name="Lu P."/>
            <person name="Wu Y."/>
            <person name="Zhang Z."/>
            <person name="Ro D.K."/>
            <person name="Shang Y."/>
            <person name="Huang S."/>
            <person name="Yan J."/>
        </authorList>
    </citation>
    <scope>NUCLEOTIDE SEQUENCE [LARGE SCALE GENOMIC DNA]</scope>
    <source>
        <strain evidence="10">Ta-2019</strain>
    </source>
</reference>
<organism evidence="10 11">
    <name type="scientific">Taxus chinensis</name>
    <name type="common">Chinese yew</name>
    <name type="synonym">Taxus wallichiana var. chinensis</name>
    <dbReference type="NCBI Taxonomy" id="29808"/>
    <lineage>
        <taxon>Eukaryota</taxon>
        <taxon>Viridiplantae</taxon>
        <taxon>Streptophyta</taxon>
        <taxon>Embryophyta</taxon>
        <taxon>Tracheophyta</taxon>
        <taxon>Spermatophyta</taxon>
        <taxon>Pinopsida</taxon>
        <taxon>Pinidae</taxon>
        <taxon>Conifers II</taxon>
        <taxon>Cupressales</taxon>
        <taxon>Taxaceae</taxon>
        <taxon>Taxus</taxon>
    </lineage>
</organism>
<protein>
    <recommendedName>
        <fullName evidence="9">PGG domain-containing protein</fullName>
    </recommendedName>
</protein>